<dbReference type="PANTHER" id="PTHR33223">
    <property type="entry name" value="CCHC-TYPE DOMAIN-CONTAINING PROTEIN"/>
    <property type="match status" value="1"/>
</dbReference>
<feature type="region of interest" description="Disordered" evidence="1">
    <location>
        <begin position="1"/>
        <end position="68"/>
    </location>
</feature>
<name>A0A835I889_9MAGN</name>
<proteinExistence type="predicted"/>
<protein>
    <recommendedName>
        <fullName evidence="4">Retrotransposon gag domain-containing protein</fullName>
    </recommendedName>
</protein>
<sequence>MLVSEYSSSDQIDLERGMQRSCSPVPQRRQCKPTRGNRRFDRSPGGSDSSESGYNGSRNTRGRTNGELEIEKGWSPKRRKPIHRVGTNNVTLQENSNNLNEQRVQELIRNVMDSKATREDKRYKLAVKGPEESPIIDEIRDYISPSSFKQPSVPTYDDVDGCPNEHLMKYKSFMALFNNNDTLMCIVFQATLSGEALTWFNKLRPRSIHIFPQLANKFSKHYRYNRKTIKDDVAQAFKNALSFDKSRLYNSLTLKAPETVQDLLVRADSVSLSELNDKLKGKLSKSFPMKPDTEGKRDKSKKCKYHNDFGHTLNDCYAFKKEISRMADGGQLKEYLKGSQKLAHVNLVEHDVIVVCHAQAAACSSNRERKWSMKRKIQKIGNWNHVNSVNFKSGFNAKTIVEGGLTFIEEDERGVYYPHNDVVVITTWVGIRIVQRILIDTGSSAFYVVNTRRRKREQVDRASSESIDPVDVEDRQTLASLRKQLKRNHRTVND</sequence>
<organism evidence="2 3">
    <name type="scientific">Coptis chinensis</name>
    <dbReference type="NCBI Taxonomy" id="261450"/>
    <lineage>
        <taxon>Eukaryota</taxon>
        <taxon>Viridiplantae</taxon>
        <taxon>Streptophyta</taxon>
        <taxon>Embryophyta</taxon>
        <taxon>Tracheophyta</taxon>
        <taxon>Spermatophyta</taxon>
        <taxon>Magnoliopsida</taxon>
        <taxon>Ranunculales</taxon>
        <taxon>Ranunculaceae</taxon>
        <taxon>Coptidoideae</taxon>
        <taxon>Coptis</taxon>
    </lineage>
</organism>
<dbReference type="EMBL" id="JADFTS010000004">
    <property type="protein sequence ID" value="KAF9611517.1"/>
    <property type="molecule type" value="Genomic_DNA"/>
</dbReference>
<reference evidence="2 3" key="1">
    <citation type="submission" date="2020-10" db="EMBL/GenBank/DDBJ databases">
        <title>The Coptis chinensis genome and diversification of protoberbering-type alkaloids.</title>
        <authorList>
            <person name="Wang B."/>
            <person name="Shu S."/>
            <person name="Song C."/>
            <person name="Liu Y."/>
        </authorList>
    </citation>
    <scope>NUCLEOTIDE SEQUENCE [LARGE SCALE GENOMIC DNA]</scope>
    <source>
        <strain evidence="2">HL-2020</strain>
        <tissue evidence="2">Leaf</tissue>
    </source>
</reference>
<evidence type="ECO:0000313" key="3">
    <source>
        <dbReference type="Proteomes" id="UP000631114"/>
    </source>
</evidence>
<gene>
    <name evidence="2" type="ORF">IFM89_032563</name>
</gene>
<evidence type="ECO:0000313" key="2">
    <source>
        <dbReference type="EMBL" id="KAF9611517.1"/>
    </source>
</evidence>
<dbReference type="OrthoDB" id="1752139at2759"/>
<comment type="caution">
    <text evidence="2">The sequence shown here is derived from an EMBL/GenBank/DDBJ whole genome shotgun (WGS) entry which is preliminary data.</text>
</comment>
<dbReference type="PANTHER" id="PTHR33223:SF10">
    <property type="entry name" value="AMINOTRANSFERASE-LIKE PLANT MOBILE DOMAIN-CONTAINING PROTEIN"/>
    <property type="match status" value="1"/>
</dbReference>
<dbReference type="AlphaFoldDB" id="A0A835I889"/>
<keyword evidence="3" id="KW-1185">Reference proteome</keyword>
<dbReference type="Proteomes" id="UP000631114">
    <property type="component" value="Unassembled WGS sequence"/>
</dbReference>
<evidence type="ECO:0008006" key="4">
    <source>
        <dbReference type="Google" id="ProtNLM"/>
    </source>
</evidence>
<feature type="compositionally biased region" description="Polar residues" evidence="1">
    <location>
        <begin position="1"/>
        <end position="11"/>
    </location>
</feature>
<feature type="compositionally biased region" description="Polar residues" evidence="1">
    <location>
        <begin position="46"/>
        <end position="63"/>
    </location>
</feature>
<evidence type="ECO:0000256" key="1">
    <source>
        <dbReference type="SAM" id="MobiDB-lite"/>
    </source>
</evidence>
<accession>A0A835I889</accession>